<dbReference type="EMBL" id="JAAIUW010000004">
    <property type="protein sequence ID" value="KAF7835361.1"/>
    <property type="molecule type" value="Genomic_DNA"/>
</dbReference>
<protein>
    <submittedName>
        <fullName evidence="1">ATP-dependent DNA helicase PIF1</fullName>
    </submittedName>
</protein>
<reference evidence="1" key="1">
    <citation type="submission" date="2020-09" db="EMBL/GenBank/DDBJ databases">
        <title>Genome-Enabled Discovery of Anthraquinone Biosynthesis in Senna tora.</title>
        <authorList>
            <person name="Kang S.-H."/>
            <person name="Pandey R.P."/>
            <person name="Lee C.-M."/>
            <person name="Sim J.-S."/>
            <person name="Jeong J.-T."/>
            <person name="Choi B.-S."/>
            <person name="Jung M."/>
            <person name="Ginzburg D."/>
            <person name="Zhao K."/>
            <person name="Won S.Y."/>
            <person name="Oh T.-J."/>
            <person name="Yu Y."/>
            <person name="Kim N.-H."/>
            <person name="Lee O.R."/>
            <person name="Lee T.-H."/>
            <person name="Bashyal P."/>
            <person name="Kim T.-S."/>
            <person name="Lee W.-H."/>
            <person name="Kawkins C."/>
            <person name="Kim C.-K."/>
            <person name="Kim J.S."/>
            <person name="Ahn B.O."/>
            <person name="Rhee S.Y."/>
            <person name="Sohng J.K."/>
        </authorList>
    </citation>
    <scope>NUCLEOTIDE SEQUENCE</scope>
    <source>
        <tissue evidence="1">Leaf</tissue>
    </source>
</reference>
<keyword evidence="2" id="KW-1185">Reference proteome</keyword>
<proteinExistence type="predicted"/>
<sequence length="185" mass="21340">MESGIGKGGAISLLPIDDEPPKFSQLYIYDTDNEVSNRIQIASTSRSQTRYDATLIIQITHILDYCNPLVMQYRSVKESVNSRHVENLRLKLIRKRNSDARTYNLPTASEVAALIVRDLDKETDKRDIIVETRFGLLQSIDELHPLYLPMQYPLLFPYGEDGYREETLYRNGSISDDRKQKQLTL</sequence>
<name>A0A835C938_9FABA</name>
<dbReference type="PANTHER" id="PTHR45786">
    <property type="entry name" value="DNA BINDING PROTEIN-LIKE"/>
    <property type="match status" value="1"/>
</dbReference>
<keyword evidence="1" id="KW-0547">Nucleotide-binding</keyword>
<keyword evidence="1" id="KW-0067">ATP-binding</keyword>
<keyword evidence="1" id="KW-0378">Hydrolase</keyword>
<comment type="caution">
    <text evidence="1">The sequence shown here is derived from an EMBL/GenBank/DDBJ whole genome shotgun (WGS) entry which is preliminary data.</text>
</comment>
<organism evidence="1 2">
    <name type="scientific">Senna tora</name>
    <dbReference type="NCBI Taxonomy" id="362788"/>
    <lineage>
        <taxon>Eukaryota</taxon>
        <taxon>Viridiplantae</taxon>
        <taxon>Streptophyta</taxon>
        <taxon>Embryophyta</taxon>
        <taxon>Tracheophyta</taxon>
        <taxon>Spermatophyta</taxon>
        <taxon>Magnoliopsida</taxon>
        <taxon>eudicotyledons</taxon>
        <taxon>Gunneridae</taxon>
        <taxon>Pentapetalae</taxon>
        <taxon>rosids</taxon>
        <taxon>fabids</taxon>
        <taxon>Fabales</taxon>
        <taxon>Fabaceae</taxon>
        <taxon>Caesalpinioideae</taxon>
        <taxon>Cassia clade</taxon>
        <taxon>Senna</taxon>
    </lineage>
</organism>
<dbReference type="OrthoDB" id="1166374at2759"/>
<accession>A0A835C938</accession>
<dbReference type="Proteomes" id="UP000634136">
    <property type="component" value="Unassembled WGS sequence"/>
</dbReference>
<dbReference type="GO" id="GO:0004386">
    <property type="term" value="F:helicase activity"/>
    <property type="evidence" value="ECO:0007669"/>
    <property type="project" value="UniProtKB-KW"/>
</dbReference>
<dbReference type="AlphaFoldDB" id="A0A835C938"/>
<gene>
    <name evidence="1" type="ORF">G2W53_010220</name>
</gene>
<dbReference type="PANTHER" id="PTHR45786:SF66">
    <property type="entry name" value="HOOK MOTIF PROTEIN, PUTATIVE-RELATED"/>
    <property type="match status" value="1"/>
</dbReference>
<evidence type="ECO:0000313" key="2">
    <source>
        <dbReference type="Proteomes" id="UP000634136"/>
    </source>
</evidence>
<keyword evidence="1" id="KW-0347">Helicase</keyword>
<evidence type="ECO:0000313" key="1">
    <source>
        <dbReference type="EMBL" id="KAF7835361.1"/>
    </source>
</evidence>